<keyword evidence="8" id="KW-0560">Oxidoreductase</keyword>
<comment type="cofactor">
    <cofactor evidence="1">
        <name>FAD</name>
        <dbReference type="ChEBI" id="CHEBI:57692"/>
    </cofactor>
</comment>
<dbReference type="InterPro" id="IPR055060">
    <property type="entry name" value="ACOX_C_alpha1"/>
</dbReference>
<dbReference type="GO" id="GO:0005777">
    <property type="term" value="C:peroxisome"/>
    <property type="evidence" value="ECO:0007669"/>
    <property type="project" value="UniProtKB-SubCell"/>
</dbReference>
<dbReference type="Pfam" id="PF22924">
    <property type="entry name" value="ACOX_C_alpha1"/>
    <property type="match status" value="1"/>
</dbReference>
<dbReference type="FunFam" id="1.20.140.10:FF:000010">
    <property type="entry name" value="Acyl-coenzyme A oxidase"/>
    <property type="match status" value="1"/>
</dbReference>
<dbReference type="AlphaFoldDB" id="D2VSE9"/>
<dbReference type="STRING" id="5762.D2VSE9"/>
<comment type="subcellular location">
    <subcellularLocation>
        <location evidence="2">Peroxisome</location>
    </subcellularLocation>
</comment>
<dbReference type="InterPro" id="IPR012258">
    <property type="entry name" value="Acyl-CoA_oxidase"/>
</dbReference>
<evidence type="ECO:0000256" key="7">
    <source>
        <dbReference type="ARBA" id="ARBA00022832"/>
    </source>
</evidence>
<proteinExistence type="inferred from homology"/>
<dbReference type="Gene3D" id="1.20.140.10">
    <property type="entry name" value="Butyryl-CoA Dehydrogenase, subunit A, domain 3"/>
    <property type="match status" value="2"/>
</dbReference>
<feature type="domain" description="Acyl-CoA oxidase C-alpha1" evidence="13">
    <location>
        <begin position="380"/>
        <end position="531"/>
    </location>
</feature>
<keyword evidence="10" id="KW-0576">Peroxisome</keyword>
<evidence type="ECO:0000256" key="8">
    <source>
        <dbReference type="ARBA" id="ARBA00023002"/>
    </source>
</evidence>
<sequence>MHEARRLSILLNHLNIHVDQEQQQNSLSSNSCSSSSSSKQQQIIYNIPSNASDLNFKGDDHHLELPADESLHRYHLMLKRKDQPLYDQLPTKSLSSLKAFHSKDCKSLASRLLQTAEKTIFDKGYTAAREAVWKILNQETFTIDNEWQDQQLRLQIVSQFREFIKNKPITTQVMNENIFFFLGALESAIQYDTSFTAALVVSMQLFGTCIYKLGTGRHQYLLNDLNSGRDIGSFCMTELTHGSNTRAIETTAHYDHDKKEFIINSPSESSYKYWIGNTAFFGTKTCVFAQLYVNNENKGVHVFVVPIRDQDTLDMYPGITIKDIGSKNGWRGVANGCLRFDHVRIPASALLNKYGDIDTSGNYTSQIKDENVRFALTLAALSMGRLLYIAGPTFALRAGLTTAIRYAHQRRQFGGKDGKENLIWEYPTHLNMMLPMVAISHAFHSGMVTLAHEWASVNNSNMEDFHAVVSGIKAYVCEYVTPALRELRVACGGHGYSSNNRINILMNDMDVFNTAEGDATVLYIQVAKFLLGKASKKANNNPVLKLVLSAEPKAAQNVNLLTFENQAKALAFRVKSLLEKCSTSIAKHMKDKKDAQTAFNLALVDVIELARSYIELEMLFRLDKSLIKNAADEQVKQVFKTLSDIYALTIIKQNLSYYLVYQYFDIDTSKKVMDDILPHLYQTVNPDILEIVDSFNIPDSLLRAPLGLSNNQSYVKRTLQSIGFKAPTIE</sequence>
<keyword evidence="9" id="KW-0443">Lipid metabolism</keyword>
<dbReference type="GO" id="GO:0005504">
    <property type="term" value="F:fatty acid binding"/>
    <property type="evidence" value="ECO:0007669"/>
    <property type="project" value="TreeGrafter"/>
</dbReference>
<evidence type="ECO:0000256" key="9">
    <source>
        <dbReference type="ARBA" id="ARBA00023098"/>
    </source>
</evidence>
<evidence type="ECO:0000256" key="10">
    <source>
        <dbReference type="ARBA" id="ARBA00023140"/>
    </source>
</evidence>
<evidence type="ECO:0000256" key="3">
    <source>
        <dbReference type="ARBA" id="ARBA00006288"/>
    </source>
</evidence>
<reference evidence="14 15" key="1">
    <citation type="journal article" date="2010" name="Cell">
        <title>The genome of Naegleria gruberi illuminates early eukaryotic versatility.</title>
        <authorList>
            <person name="Fritz-Laylin L.K."/>
            <person name="Prochnik S.E."/>
            <person name="Ginger M.L."/>
            <person name="Dacks J.B."/>
            <person name="Carpenter M.L."/>
            <person name="Field M.C."/>
            <person name="Kuo A."/>
            <person name="Paredez A."/>
            <person name="Chapman J."/>
            <person name="Pham J."/>
            <person name="Shu S."/>
            <person name="Neupane R."/>
            <person name="Cipriano M."/>
            <person name="Mancuso J."/>
            <person name="Tu H."/>
            <person name="Salamov A."/>
            <person name="Lindquist E."/>
            <person name="Shapiro H."/>
            <person name="Lucas S."/>
            <person name="Grigoriev I.V."/>
            <person name="Cande W.Z."/>
            <person name="Fulton C."/>
            <person name="Rokhsar D.S."/>
            <person name="Dawson S.C."/>
        </authorList>
    </citation>
    <scope>NUCLEOTIDE SEQUENCE [LARGE SCALE GENOMIC DNA]</scope>
    <source>
        <strain evidence="14 15">NEG-M</strain>
    </source>
</reference>
<dbReference type="Pfam" id="PF01756">
    <property type="entry name" value="ACOX"/>
    <property type="match status" value="1"/>
</dbReference>
<dbReference type="Gene3D" id="2.40.110.10">
    <property type="entry name" value="Butyryl-CoA Dehydrogenase, subunit A, domain 2"/>
    <property type="match status" value="1"/>
</dbReference>
<dbReference type="InterPro" id="IPR009100">
    <property type="entry name" value="AcylCoA_DH/oxidase_NM_dom_sf"/>
</dbReference>
<dbReference type="GO" id="GO:0055088">
    <property type="term" value="P:lipid homeostasis"/>
    <property type="evidence" value="ECO:0007669"/>
    <property type="project" value="TreeGrafter"/>
</dbReference>
<evidence type="ECO:0000313" key="15">
    <source>
        <dbReference type="Proteomes" id="UP000006671"/>
    </source>
</evidence>
<dbReference type="VEuPathDB" id="AmoebaDB:NAEGRDRAFT_81061"/>
<keyword evidence="5" id="KW-0285">Flavoprotein</keyword>
<dbReference type="GO" id="GO:0071949">
    <property type="term" value="F:FAD binding"/>
    <property type="evidence" value="ECO:0007669"/>
    <property type="project" value="InterPro"/>
</dbReference>
<evidence type="ECO:0000256" key="4">
    <source>
        <dbReference type="ARBA" id="ARBA00012870"/>
    </source>
</evidence>
<dbReference type="OrthoDB" id="538336at2759"/>
<dbReference type="EC" id="1.3.3.6" evidence="4"/>
<accession>D2VSE9</accession>
<evidence type="ECO:0000256" key="1">
    <source>
        <dbReference type="ARBA" id="ARBA00001974"/>
    </source>
</evidence>
<dbReference type="PANTHER" id="PTHR10909">
    <property type="entry name" value="ELECTRON TRANSPORT OXIDOREDUCTASE"/>
    <property type="match status" value="1"/>
</dbReference>
<comment type="similarity">
    <text evidence="3">Belongs to the acyl-CoA oxidase family.</text>
</comment>
<dbReference type="PANTHER" id="PTHR10909:SF267">
    <property type="entry name" value="ACYL-COENZYME A OXIDASE"/>
    <property type="match status" value="1"/>
</dbReference>
<dbReference type="RefSeq" id="XP_002672850.1">
    <property type="nucleotide sequence ID" value="XM_002672804.1"/>
</dbReference>
<evidence type="ECO:0000313" key="14">
    <source>
        <dbReference type="EMBL" id="EFC40106.1"/>
    </source>
</evidence>
<dbReference type="EMBL" id="GG738894">
    <property type="protein sequence ID" value="EFC40106.1"/>
    <property type="molecule type" value="Genomic_DNA"/>
</dbReference>
<evidence type="ECO:0000259" key="13">
    <source>
        <dbReference type="Pfam" id="PF22924"/>
    </source>
</evidence>
<evidence type="ECO:0000256" key="5">
    <source>
        <dbReference type="ARBA" id="ARBA00022630"/>
    </source>
</evidence>
<dbReference type="GO" id="GO:0033540">
    <property type="term" value="P:fatty acid beta-oxidation using acyl-CoA oxidase"/>
    <property type="evidence" value="ECO:0007669"/>
    <property type="project" value="TreeGrafter"/>
</dbReference>
<dbReference type="FunFam" id="1.20.140.10:FF:000007">
    <property type="entry name" value="Acyl-coenzyme A oxidase"/>
    <property type="match status" value="1"/>
</dbReference>
<name>D2VSE9_NAEGR</name>
<dbReference type="eggNOG" id="KOG0135">
    <property type="taxonomic scope" value="Eukaryota"/>
</dbReference>
<organism evidence="15">
    <name type="scientific">Naegleria gruberi</name>
    <name type="common">Amoeba</name>
    <dbReference type="NCBI Taxonomy" id="5762"/>
    <lineage>
        <taxon>Eukaryota</taxon>
        <taxon>Discoba</taxon>
        <taxon>Heterolobosea</taxon>
        <taxon>Tetramitia</taxon>
        <taxon>Eutetramitia</taxon>
        <taxon>Vahlkampfiidae</taxon>
        <taxon>Naegleria</taxon>
    </lineage>
</organism>
<keyword evidence="7" id="KW-0276">Fatty acid metabolism</keyword>
<dbReference type="GO" id="GO:0003997">
    <property type="term" value="F:acyl-CoA oxidase activity"/>
    <property type="evidence" value="ECO:0007669"/>
    <property type="project" value="UniProtKB-EC"/>
</dbReference>
<dbReference type="GeneID" id="8855843"/>
<keyword evidence="6" id="KW-0274">FAD</keyword>
<feature type="domain" description="Acyl-CoA oxidase C-terminal" evidence="11">
    <location>
        <begin position="563"/>
        <end position="710"/>
    </location>
</feature>
<dbReference type="InterPro" id="IPR006091">
    <property type="entry name" value="Acyl-CoA_Oxase/DH_mid-dom"/>
</dbReference>
<evidence type="ECO:0000256" key="2">
    <source>
        <dbReference type="ARBA" id="ARBA00004275"/>
    </source>
</evidence>
<dbReference type="SUPFAM" id="SSF47203">
    <property type="entry name" value="Acyl-CoA dehydrogenase C-terminal domain-like"/>
    <property type="match status" value="2"/>
</dbReference>
<evidence type="ECO:0000259" key="11">
    <source>
        <dbReference type="Pfam" id="PF01756"/>
    </source>
</evidence>
<dbReference type="InterPro" id="IPR036250">
    <property type="entry name" value="AcylCo_DH-like_C"/>
</dbReference>
<dbReference type="InParanoid" id="D2VSE9"/>
<dbReference type="FunFam" id="2.40.110.10:FF:000005">
    <property type="entry name" value="Acyl-coenzyme A oxidase"/>
    <property type="match status" value="1"/>
</dbReference>
<dbReference type="InterPro" id="IPR002655">
    <property type="entry name" value="Acyl-CoA_oxidase_C"/>
</dbReference>
<protein>
    <recommendedName>
        <fullName evidence="4">acyl-CoA oxidase</fullName>
        <ecNumber evidence="4">1.3.3.6</ecNumber>
    </recommendedName>
</protein>
<dbReference type="SUPFAM" id="SSF56645">
    <property type="entry name" value="Acyl-CoA dehydrogenase NM domain-like"/>
    <property type="match status" value="1"/>
</dbReference>
<dbReference type="InterPro" id="IPR046373">
    <property type="entry name" value="Acyl-CoA_Oxase/DH_mid-dom_sf"/>
</dbReference>
<dbReference type="Proteomes" id="UP000006671">
    <property type="component" value="Unassembled WGS sequence"/>
</dbReference>
<evidence type="ECO:0000256" key="6">
    <source>
        <dbReference type="ARBA" id="ARBA00022827"/>
    </source>
</evidence>
<dbReference type="KEGG" id="ngr:NAEGRDRAFT_81061"/>
<keyword evidence="15" id="KW-1185">Reference proteome</keyword>
<evidence type="ECO:0000259" key="12">
    <source>
        <dbReference type="Pfam" id="PF02770"/>
    </source>
</evidence>
<feature type="domain" description="Acyl-CoA oxidase/dehydrogenase middle" evidence="12">
    <location>
        <begin position="233"/>
        <end position="343"/>
    </location>
</feature>
<dbReference type="Pfam" id="PF02770">
    <property type="entry name" value="Acyl-CoA_dh_M"/>
    <property type="match status" value="1"/>
</dbReference>
<gene>
    <name evidence="14" type="ORF">NAEGRDRAFT_81061</name>
</gene>